<comment type="subcellular location">
    <subcellularLocation>
        <location evidence="4">Cytoplasm</location>
    </subcellularLocation>
</comment>
<dbReference type="UniPathway" id="UPA00068">
    <property type="reaction ID" value="UER00109"/>
</dbReference>
<dbReference type="NCBIfam" id="NF002325">
    <property type="entry name" value="PRK01278.1"/>
    <property type="match status" value="1"/>
</dbReference>
<dbReference type="HAMAP" id="MF_01107">
    <property type="entry name" value="ArgD_aminotrans_3"/>
    <property type="match status" value="1"/>
</dbReference>
<feature type="binding site" evidence="4">
    <location>
        <position position="132"/>
    </location>
    <ligand>
        <name>N(2)-acetyl-L-ornithine</name>
        <dbReference type="ChEBI" id="CHEBI:57805"/>
    </ligand>
</feature>
<evidence type="ECO:0000256" key="2">
    <source>
        <dbReference type="ARBA" id="ARBA00022679"/>
    </source>
</evidence>
<dbReference type="Proteomes" id="UP000189055">
    <property type="component" value="Chromosome"/>
</dbReference>
<dbReference type="InterPro" id="IPR015424">
    <property type="entry name" value="PyrdxlP-dep_Trfase"/>
</dbReference>
<dbReference type="Gene3D" id="3.90.1150.10">
    <property type="entry name" value="Aspartate Aminotransferase, domain 1"/>
    <property type="match status" value="1"/>
</dbReference>
<evidence type="ECO:0000256" key="1">
    <source>
        <dbReference type="ARBA" id="ARBA00022576"/>
    </source>
</evidence>
<feature type="binding site" evidence="4">
    <location>
        <begin position="214"/>
        <end position="217"/>
    </location>
    <ligand>
        <name>pyridoxal 5'-phosphate</name>
        <dbReference type="ChEBI" id="CHEBI:597326"/>
    </ligand>
</feature>
<dbReference type="SUPFAM" id="SSF53383">
    <property type="entry name" value="PLP-dependent transferases"/>
    <property type="match status" value="1"/>
</dbReference>
<dbReference type="InterPro" id="IPR015422">
    <property type="entry name" value="PyrdxlP-dep_Trfase_small"/>
</dbReference>
<dbReference type="EC" id="2.6.1.11" evidence="4"/>
<evidence type="ECO:0000256" key="3">
    <source>
        <dbReference type="ARBA" id="ARBA00022898"/>
    </source>
</evidence>
<sequence length="401" mass="42135">MIPALTPTYNRASLAFERGEGAWLYTTDGRRFLDFAAGIATCSIGHAHPHMVSELTGQIGRVMHVSNLFQIPQAIRLAERLVANSFADSVFFCNSGAEANEGMVKFARRAQALSGHPERTDIICMDGAFHGRTLAMLSATGNPKYLEGFGTPVPGFVHVPFNDIAALKAAITPQTAAIMLEPIQGESGIKVASPDYLKAVRALCDETGVLLALDEVQCGVGRTGKLFAHEWAGITPDVMSAAKGLGGGFPIGAVLATEAVAKNMTAGTHGTTFGGNPLACTAANAVLDVLLAPGFLEQVQARAALLDSLLDDLVQNAPAVFAERRGLGLLIGLRCVPPVGTVQAAAQEADLLCVTAGENVLRLVPPLTISEDECREAAARLKKAVQILTDTQNTKTLEPSL</sequence>
<dbReference type="KEGG" id="aper:A0U91_04445"/>
<dbReference type="Pfam" id="PF00202">
    <property type="entry name" value="Aminotran_3"/>
    <property type="match status" value="1"/>
</dbReference>
<accession>A0A1U9LD27</accession>
<comment type="cofactor">
    <cofactor evidence="4">
        <name>pyridoxal 5'-phosphate</name>
        <dbReference type="ChEBI" id="CHEBI:597326"/>
    </cofactor>
    <text evidence="4">Binds 1 pyridoxal phosphate per subunit.</text>
</comment>
<proteinExistence type="inferred from homology"/>
<organism evidence="5 6">
    <name type="scientific">Acetobacter persici</name>
    <dbReference type="NCBI Taxonomy" id="1076596"/>
    <lineage>
        <taxon>Bacteria</taxon>
        <taxon>Pseudomonadati</taxon>
        <taxon>Pseudomonadota</taxon>
        <taxon>Alphaproteobacteria</taxon>
        <taxon>Acetobacterales</taxon>
        <taxon>Acetobacteraceae</taxon>
        <taxon>Acetobacter</taxon>
    </lineage>
</organism>
<evidence type="ECO:0000256" key="4">
    <source>
        <dbReference type="HAMAP-Rule" id="MF_01107"/>
    </source>
</evidence>
<evidence type="ECO:0000313" key="5">
    <source>
        <dbReference type="EMBL" id="AQT04354.1"/>
    </source>
</evidence>
<feature type="binding site" evidence="4">
    <location>
        <position position="271"/>
    </location>
    <ligand>
        <name>N(2)-acetyl-L-ornithine</name>
        <dbReference type="ChEBI" id="CHEBI:57805"/>
    </ligand>
</feature>
<keyword evidence="2 4" id="KW-0808">Transferase</keyword>
<comment type="similarity">
    <text evidence="4">Belongs to the class-III pyridoxal-phosphate-dependent aminotransferase family. ArgD subfamily.</text>
</comment>
<comment type="subunit">
    <text evidence="4">Homodimer.</text>
</comment>
<feature type="binding site" evidence="4">
    <location>
        <begin position="96"/>
        <end position="97"/>
    </location>
    <ligand>
        <name>pyridoxal 5'-phosphate</name>
        <dbReference type="ChEBI" id="CHEBI:597326"/>
    </ligand>
</feature>
<comment type="catalytic activity">
    <reaction evidence="4">
        <text>N(2)-acetyl-L-ornithine + 2-oxoglutarate = N-acetyl-L-glutamate 5-semialdehyde + L-glutamate</text>
        <dbReference type="Rhea" id="RHEA:18049"/>
        <dbReference type="ChEBI" id="CHEBI:16810"/>
        <dbReference type="ChEBI" id="CHEBI:29123"/>
        <dbReference type="ChEBI" id="CHEBI:29985"/>
        <dbReference type="ChEBI" id="CHEBI:57805"/>
        <dbReference type="EC" id="2.6.1.11"/>
    </reaction>
</comment>
<dbReference type="PROSITE" id="PS00600">
    <property type="entry name" value="AA_TRANSFER_CLASS_3"/>
    <property type="match status" value="1"/>
</dbReference>
<protein>
    <recommendedName>
        <fullName evidence="4">Acetylornithine aminotransferase</fullName>
        <shortName evidence="4">ACOAT</shortName>
        <ecNumber evidence="4">2.6.1.11</ecNumber>
    </recommendedName>
</protein>
<keyword evidence="4" id="KW-0963">Cytoplasm</keyword>
<feature type="modified residue" description="N6-(pyridoxal phosphate)lysine" evidence="4">
    <location>
        <position position="243"/>
    </location>
</feature>
<comment type="miscellaneous">
    <text evidence="4">May also have succinyldiaminopimelate aminotransferase activity, thus carrying out the corresponding step in lysine biosynthesis.</text>
</comment>
<dbReference type="FunFam" id="3.40.640.10:FF:000004">
    <property type="entry name" value="Acetylornithine aminotransferase"/>
    <property type="match status" value="1"/>
</dbReference>
<gene>
    <name evidence="4" type="primary">argD</name>
    <name evidence="5" type="ORF">A0U91_04445</name>
</gene>
<dbReference type="NCBIfam" id="TIGR00707">
    <property type="entry name" value="argD"/>
    <property type="match status" value="1"/>
</dbReference>
<dbReference type="InterPro" id="IPR015421">
    <property type="entry name" value="PyrdxlP-dep_Trfase_major"/>
</dbReference>
<dbReference type="PIRSF" id="PIRSF000521">
    <property type="entry name" value="Transaminase_4ab_Lys_Orn"/>
    <property type="match status" value="1"/>
</dbReference>
<dbReference type="GO" id="GO:0042802">
    <property type="term" value="F:identical protein binding"/>
    <property type="evidence" value="ECO:0007669"/>
    <property type="project" value="TreeGrafter"/>
</dbReference>
<keyword evidence="4" id="KW-0055">Arginine biosynthesis</keyword>
<reference evidence="5 6" key="1">
    <citation type="submission" date="2016-03" db="EMBL/GenBank/DDBJ databases">
        <title>Acetic acid bacteria sequencing.</title>
        <authorList>
            <person name="Brandt J."/>
            <person name="Jakob F."/>
            <person name="Vogel R.F."/>
        </authorList>
    </citation>
    <scope>NUCLEOTIDE SEQUENCE [LARGE SCALE GENOMIC DNA]</scope>
    <source>
        <strain evidence="5 6">TMW2.1084</strain>
    </source>
</reference>
<dbReference type="EMBL" id="CP014687">
    <property type="protein sequence ID" value="AQT04354.1"/>
    <property type="molecule type" value="Genomic_DNA"/>
</dbReference>
<dbReference type="CDD" id="cd00610">
    <property type="entry name" value="OAT_like"/>
    <property type="match status" value="1"/>
</dbReference>
<keyword evidence="1 4" id="KW-0032">Aminotransferase</keyword>
<dbReference type="RefSeq" id="WP_077930235.1">
    <property type="nucleotide sequence ID" value="NZ_CP014687.1"/>
</dbReference>
<dbReference type="GO" id="GO:0005737">
    <property type="term" value="C:cytoplasm"/>
    <property type="evidence" value="ECO:0007669"/>
    <property type="project" value="UniProtKB-SubCell"/>
</dbReference>
<feature type="binding site" evidence="4">
    <location>
        <position position="129"/>
    </location>
    <ligand>
        <name>pyridoxal 5'-phosphate</name>
        <dbReference type="ChEBI" id="CHEBI:597326"/>
    </ligand>
</feature>
<comment type="pathway">
    <text evidence="4">Amino-acid biosynthesis; L-arginine biosynthesis; N(2)-acetyl-L-ornithine from L-glutamate: step 4/4.</text>
</comment>
<dbReference type="InterPro" id="IPR050103">
    <property type="entry name" value="Class-III_PLP-dep_AT"/>
</dbReference>
<dbReference type="Gene3D" id="3.40.640.10">
    <property type="entry name" value="Type I PLP-dependent aspartate aminotransferase-like (Major domain)"/>
    <property type="match status" value="1"/>
</dbReference>
<keyword evidence="3 4" id="KW-0663">Pyridoxal phosphate</keyword>
<name>A0A1U9LD27_9PROT</name>
<feature type="binding site" evidence="4">
    <location>
        <position position="272"/>
    </location>
    <ligand>
        <name>pyridoxal 5'-phosphate</name>
        <dbReference type="ChEBI" id="CHEBI:597326"/>
    </ligand>
</feature>
<dbReference type="GO" id="GO:0003992">
    <property type="term" value="F:N2-acetyl-L-ornithine:2-oxoglutarate 5-aminotransferase activity"/>
    <property type="evidence" value="ECO:0007669"/>
    <property type="project" value="UniProtKB-UniRule"/>
</dbReference>
<dbReference type="GO" id="GO:0006526">
    <property type="term" value="P:L-arginine biosynthetic process"/>
    <property type="evidence" value="ECO:0007669"/>
    <property type="project" value="UniProtKB-UniRule"/>
</dbReference>
<dbReference type="STRING" id="1076596.A0U91_04445"/>
<keyword evidence="4" id="KW-0028">Amino-acid biosynthesis</keyword>
<dbReference type="InterPro" id="IPR049704">
    <property type="entry name" value="Aminotrans_3_PPA_site"/>
</dbReference>
<dbReference type="GO" id="GO:0030170">
    <property type="term" value="F:pyridoxal phosphate binding"/>
    <property type="evidence" value="ECO:0007669"/>
    <property type="project" value="InterPro"/>
</dbReference>
<dbReference type="AlphaFoldDB" id="A0A1U9LD27"/>
<evidence type="ECO:0000313" key="6">
    <source>
        <dbReference type="Proteomes" id="UP000189055"/>
    </source>
</evidence>
<dbReference type="InterPro" id="IPR004636">
    <property type="entry name" value="AcOrn/SuccOrn_fam"/>
</dbReference>
<dbReference type="PANTHER" id="PTHR11986">
    <property type="entry name" value="AMINOTRANSFERASE CLASS III"/>
    <property type="match status" value="1"/>
</dbReference>
<dbReference type="InterPro" id="IPR005814">
    <property type="entry name" value="Aminotrans_3"/>
</dbReference>
<dbReference type="PANTHER" id="PTHR11986:SF113">
    <property type="entry name" value="SUCCINYLORNITHINE TRANSAMINASE"/>
    <property type="match status" value="1"/>
</dbReference>